<dbReference type="Pfam" id="PF00204">
    <property type="entry name" value="DNA_gyraseB"/>
    <property type="match status" value="1"/>
</dbReference>
<evidence type="ECO:0000256" key="4">
    <source>
        <dbReference type="ARBA" id="ARBA00022741"/>
    </source>
</evidence>
<keyword evidence="7" id="KW-0238">DNA-binding</keyword>
<dbReference type="InterPro" id="IPR013506">
    <property type="entry name" value="Topo_IIA_bsu_dom2"/>
</dbReference>
<dbReference type="SUPFAM" id="SSF56719">
    <property type="entry name" value="Type II DNA topoisomerase"/>
    <property type="match status" value="1"/>
</dbReference>
<dbReference type="InterPro" id="IPR006171">
    <property type="entry name" value="TOPRIM_dom"/>
</dbReference>
<dbReference type="Pfam" id="PF01751">
    <property type="entry name" value="Toprim"/>
    <property type="match status" value="1"/>
</dbReference>
<evidence type="ECO:0000313" key="10">
    <source>
        <dbReference type="EMBL" id="GAI33813.1"/>
    </source>
</evidence>
<protein>
    <recommendedName>
        <fullName evidence="3">DNA topoisomerase (ATP-hydrolyzing)</fullName>
        <ecNumber evidence="3">5.6.2.2</ecNumber>
    </recommendedName>
</protein>
<dbReference type="GO" id="GO:0003677">
    <property type="term" value="F:DNA binding"/>
    <property type="evidence" value="ECO:0007669"/>
    <property type="project" value="UniProtKB-KW"/>
</dbReference>
<reference evidence="10" key="1">
    <citation type="journal article" date="2014" name="Front. Microbiol.">
        <title>High frequency of phylogenetically diverse reductive dehalogenase-homologous genes in deep subseafloor sedimentary metagenomes.</title>
        <authorList>
            <person name="Kawai M."/>
            <person name="Futagami T."/>
            <person name="Toyoda A."/>
            <person name="Takaki Y."/>
            <person name="Nishi S."/>
            <person name="Hori S."/>
            <person name="Arai W."/>
            <person name="Tsubouchi T."/>
            <person name="Morono Y."/>
            <person name="Uchiyama I."/>
            <person name="Ito T."/>
            <person name="Fujiyama A."/>
            <person name="Inagaki F."/>
            <person name="Takami H."/>
        </authorList>
    </citation>
    <scope>NUCLEOTIDE SEQUENCE</scope>
    <source>
        <strain evidence="10">Expedition CK06-06</strain>
    </source>
</reference>
<dbReference type="GO" id="GO:0006265">
    <property type="term" value="P:DNA topological change"/>
    <property type="evidence" value="ECO:0007669"/>
    <property type="project" value="InterPro"/>
</dbReference>
<dbReference type="SUPFAM" id="SSF54211">
    <property type="entry name" value="Ribosomal protein S5 domain 2-like"/>
    <property type="match status" value="1"/>
</dbReference>
<evidence type="ECO:0000256" key="8">
    <source>
        <dbReference type="ARBA" id="ARBA00023235"/>
    </source>
</evidence>
<dbReference type="EMBL" id="BARV01027101">
    <property type="protein sequence ID" value="GAI33813.1"/>
    <property type="molecule type" value="Genomic_DNA"/>
</dbReference>
<proteinExistence type="inferred from homology"/>
<dbReference type="AlphaFoldDB" id="X1MR62"/>
<dbReference type="InterPro" id="IPR020568">
    <property type="entry name" value="Ribosomal_Su5_D2-typ_SF"/>
</dbReference>
<accession>X1MR62</accession>
<dbReference type="InterPro" id="IPR013759">
    <property type="entry name" value="Topo_IIA_B_C"/>
</dbReference>
<dbReference type="InterPro" id="IPR014721">
    <property type="entry name" value="Ribsml_uS5_D2-typ_fold_subgr"/>
</dbReference>
<dbReference type="GO" id="GO:0003918">
    <property type="term" value="F:DNA topoisomerase type II (double strand cut, ATP-hydrolyzing) activity"/>
    <property type="evidence" value="ECO:0007669"/>
    <property type="project" value="UniProtKB-EC"/>
</dbReference>
<dbReference type="InterPro" id="IPR013760">
    <property type="entry name" value="Topo_IIA-like_dom_sf"/>
</dbReference>
<evidence type="ECO:0000256" key="5">
    <source>
        <dbReference type="ARBA" id="ARBA00022840"/>
    </source>
</evidence>
<keyword evidence="4" id="KW-0547">Nucleotide-binding</keyword>
<evidence type="ECO:0000256" key="7">
    <source>
        <dbReference type="ARBA" id="ARBA00023125"/>
    </source>
</evidence>
<gene>
    <name evidence="10" type="ORF">S06H3_43668</name>
</gene>
<evidence type="ECO:0000256" key="3">
    <source>
        <dbReference type="ARBA" id="ARBA00012895"/>
    </source>
</evidence>
<evidence type="ECO:0000256" key="1">
    <source>
        <dbReference type="ARBA" id="ARBA00000185"/>
    </source>
</evidence>
<comment type="similarity">
    <text evidence="2">Belongs to the type II topoisomerase GyrB family.</text>
</comment>
<dbReference type="EC" id="5.6.2.2" evidence="3"/>
<evidence type="ECO:0000256" key="2">
    <source>
        <dbReference type="ARBA" id="ARBA00010708"/>
    </source>
</evidence>
<evidence type="ECO:0000259" key="9">
    <source>
        <dbReference type="PROSITE" id="PS50880"/>
    </source>
</evidence>
<feature type="non-terminal residue" evidence="10">
    <location>
        <position position="117"/>
    </location>
</feature>
<feature type="domain" description="Toprim" evidence="9">
    <location>
        <begin position="70"/>
        <end position="117"/>
    </location>
</feature>
<dbReference type="GO" id="GO:0005524">
    <property type="term" value="F:ATP binding"/>
    <property type="evidence" value="ECO:0007669"/>
    <property type="project" value="UniProtKB-KW"/>
</dbReference>
<name>X1MR62_9ZZZZ</name>
<dbReference type="Gene3D" id="3.40.50.670">
    <property type="match status" value="1"/>
</dbReference>
<sequence>MESVVSEGLSLYLEEHPDDARRIIEKCITSAKAREAARKARDLIIKKSSLDTGTLPGILADCSEKEPSHCELYLVEGPSAGGSAKQGRNRRFQAILPLRGKIINVEKAPSDKILSHQ</sequence>
<dbReference type="PANTHER" id="PTHR45866">
    <property type="entry name" value="DNA GYRASE/TOPOISOMERASE SUBUNIT B"/>
    <property type="match status" value="1"/>
</dbReference>
<comment type="caution">
    <text evidence="10">The sequence shown here is derived from an EMBL/GenBank/DDBJ whole genome shotgun (WGS) entry which is preliminary data.</text>
</comment>
<keyword evidence="6" id="KW-0799">Topoisomerase</keyword>
<comment type="catalytic activity">
    <reaction evidence="1">
        <text>ATP-dependent breakage, passage and rejoining of double-stranded DNA.</text>
        <dbReference type="EC" id="5.6.2.2"/>
    </reaction>
</comment>
<dbReference type="PRINTS" id="PR01159">
    <property type="entry name" value="DNAGYRASEB"/>
</dbReference>
<evidence type="ECO:0000256" key="6">
    <source>
        <dbReference type="ARBA" id="ARBA00023029"/>
    </source>
</evidence>
<organism evidence="10">
    <name type="scientific">marine sediment metagenome</name>
    <dbReference type="NCBI Taxonomy" id="412755"/>
    <lineage>
        <taxon>unclassified sequences</taxon>
        <taxon>metagenomes</taxon>
        <taxon>ecological metagenomes</taxon>
    </lineage>
</organism>
<dbReference type="InterPro" id="IPR000565">
    <property type="entry name" value="Topo_IIA_B"/>
</dbReference>
<dbReference type="Gene3D" id="3.30.230.10">
    <property type="match status" value="1"/>
</dbReference>
<dbReference type="PROSITE" id="PS50880">
    <property type="entry name" value="TOPRIM"/>
    <property type="match status" value="1"/>
</dbReference>
<dbReference type="PANTHER" id="PTHR45866:SF1">
    <property type="entry name" value="DNA GYRASE SUBUNIT B, MITOCHONDRIAL"/>
    <property type="match status" value="1"/>
</dbReference>
<keyword evidence="8" id="KW-0413">Isomerase</keyword>
<keyword evidence="5" id="KW-0067">ATP-binding</keyword>